<dbReference type="OrthoDB" id="423533at2759"/>
<dbReference type="SMART" id="SM00185">
    <property type="entry name" value="ARM"/>
    <property type="match status" value="2"/>
</dbReference>
<keyword evidence="5" id="KW-0677">Repeat</keyword>
<keyword evidence="7" id="KW-0521">NADP</keyword>
<dbReference type="SUPFAM" id="SSF52047">
    <property type="entry name" value="RNI-like"/>
    <property type="match status" value="1"/>
</dbReference>
<comment type="similarity">
    <text evidence="1 7">Belongs to the Arg-specific ADP-ribosyltransferase family.</text>
</comment>
<evidence type="ECO:0000256" key="8">
    <source>
        <dbReference type="SAM" id="MobiDB-lite"/>
    </source>
</evidence>
<dbReference type="InterPro" id="IPR000768">
    <property type="entry name" value="ART"/>
</dbReference>
<comment type="catalytic activity">
    <reaction evidence="6 7">
        <text>L-arginyl-[protein] + NAD(+) = N(omega)-(ADP-D-ribosyl)-L-arginyl-[protein] + nicotinamide + H(+)</text>
        <dbReference type="Rhea" id="RHEA:19149"/>
        <dbReference type="Rhea" id="RHEA-COMP:10532"/>
        <dbReference type="Rhea" id="RHEA-COMP:15087"/>
        <dbReference type="ChEBI" id="CHEBI:15378"/>
        <dbReference type="ChEBI" id="CHEBI:17154"/>
        <dbReference type="ChEBI" id="CHEBI:29965"/>
        <dbReference type="ChEBI" id="CHEBI:57540"/>
        <dbReference type="ChEBI" id="CHEBI:142554"/>
        <dbReference type="EC" id="2.4.2.31"/>
    </reaction>
</comment>
<protein>
    <recommendedName>
        <fullName evidence="7">NAD(P)(+)--arginine ADP-ribosyltransferase</fullName>
        <ecNumber evidence="7">2.4.2.31</ecNumber>
    </recommendedName>
    <alternativeName>
        <fullName evidence="7">Mono(ADP-ribosyl)transferase</fullName>
    </alternativeName>
</protein>
<gene>
    <name evidence="9" type="ORF">AK812_SmicGene4454</name>
</gene>
<feature type="compositionally biased region" description="Pro residues" evidence="8">
    <location>
        <begin position="1833"/>
        <end position="1843"/>
    </location>
</feature>
<keyword evidence="4" id="KW-0548">Nucleotidyltransferase</keyword>
<evidence type="ECO:0000256" key="1">
    <source>
        <dbReference type="ARBA" id="ARBA00009558"/>
    </source>
</evidence>
<evidence type="ECO:0000256" key="7">
    <source>
        <dbReference type="RuleBase" id="RU361228"/>
    </source>
</evidence>
<feature type="compositionally biased region" description="Pro residues" evidence="8">
    <location>
        <begin position="1783"/>
        <end position="1819"/>
    </location>
</feature>
<dbReference type="Gene3D" id="3.90.176.10">
    <property type="entry name" value="Toxin ADP-ribosyltransferase, Chain A, domain 1"/>
    <property type="match status" value="1"/>
</dbReference>
<dbReference type="Gene3D" id="3.80.10.10">
    <property type="entry name" value="Ribonuclease Inhibitor"/>
    <property type="match status" value="1"/>
</dbReference>
<comment type="caution">
    <text evidence="9">The sequence shown here is derived from an EMBL/GenBank/DDBJ whole genome shotgun (WGS) entry which is preliminary data.</text>
</comment>
<evidence type="ECO:0000256" key="5">
    <source>
        <dbReference type="ARBA" id="ARBA00022737"/>
    </source>
</evidence>
<feature type="region of interest" description="Disordered" evidence="8">
    <location>
        <begin position="1770"/>
        <end position="1843"/>
    </location>
</feature>
<keyword evidence="2 7" id="KW-0328">Glycosyltransferase</keyword>
<proteinExistence type="inferred from homology"/>
<name>A0A1Q9EWE5_SYMMI</name>
<evidence type="ECO:0000256" key="4">
    <source>
        <dbReference type="ARBA" id="ARBA00022695"/>
    </source>
</evidence>
<organism evidence="9 10">
    <name type="scientific">Symbiodinium microadriaticum</name>
    <name type="common">Dinoflagellate</name>
    <name type="synonym">Zooxanthella microadriatica</name>
    <dbReference type="NCBI Taxonomy" id="2951"/>
    <lineage>
        <taxon>Eukaryota</taxon>
        <taxon>Sar</taxon>
        <taxon>Alveolata</taxon>
        <taxon>Dinophyceae</taxon>
        <taxon>Suessiales</taxon>
        <taxon>Symbiodiniaceae</taxon>
        <taxon>Symbiodinium</taxon>
    </lineage>
</organism>
<dbReference type="PANTHER" id="PTHR22895">
    <property type="entry name" value="ARMADILLO REPEAT-CONTAINING PROTEIN 6"/>
    <property type="match status" value="1"/>
</dbReference>
<dbReference type="Gene3D" id="1.25.10.10">
    <property type="entry name" value="Leucine-rich Repeat Variant"/>
    <property type="match status" value="2"/>
</dbReference>
<reference evidence="9 10" key="1">
    <citation type="submission" date="2016-02" db="EMBL/GenBank/DDBJ databases">
        <title>Genome analysis of coral dinoflagellate symbionts highlights evolutionary adaptations to a symbiotic lifestyle.</title>
        <authorList>
            <person name="Aranda M."/>
            <person name="Li Y."/>
            <person name="Liew Y.J."/>
            <person name="Baumgarten S."/>
            <person name="Simakov O."/>
            <person name="Wilson M."/>
            <person name="Piel J."/>
            <person name="Ashoor H."/>
            <person name="Bougouffa S."/>
            <person name="Bajic V.B."/>
            <person name="Ryu T."/>
            <person name="Ravasi T."/>
            <person name="Bayer T."/>
            <person name="Micklem G."/>
            <person name="Kim H."/>
            <person name="Bhak J."/>
            <person name="Lajeunesse T.C."/>
            <person name="Voolstra C.R."/>
        </authorList>
    </citation>
    <scope>NUCLEOTIDE SEQUENCE [LARGE SCALE GENOMIC DNA]</scope>
    <source>
        <strain evidence="9 10">CCMP2467</strain>
    </source>
</reference>
<dbReference type="Proteomes" id="UP000186817">
    <property type="component" value="Unassembled WGS sequence"/>
</dbReference>
<feature type="region of interest" description="Disordered" evidence="8">
    <location>
        <begin position="1"/>
        <end position="25"/>
    </location>
</feature>
<accession>A0A1Q9EWE5</accession>
<dbReference type="SUPFAM" id="SSF56399">
    <property type="entry name" value="ADP-ribosylation"/>
    <property type="match status" value="1"/>
</dbReference>
<keyword evidence="7" id="KW-0520">NAD</keyword>
<dbReference type="GO" id="GO:0016779">
    <property type="term" value="F:nucleotidyltransferase activity"/>
    <property type="evidence" value="ECO:0007669"/>
    <property type="project" value="UniProtKB-KW"/>
</dbReference>
<dbReference type="InterPro" id="IPR032675">
    <property type="entry name" value="LRR_dom_sf"/>
</dbReference>
<evidence type="ECO:0000256" key="6">
    <source>
        <dbReference type="ARBA" id="ARBA00047597"/>
    </source>
</evidence>
<dbReference type="EC" id="2.4.2.31" evidence="7"/>
<keyword evidence="3 7" id="KW-0808">Transferase</keyword>
<dbReference type="PANTHER" id="PTHR22895:SF0">
    <property type="entry name" value="ARMADILLO REPEAT-CONTAINING PROTEIN 6"/>
    <property type="match status" value="1"/>
</dbReference>
<dbReference type="EMBL" id="LSRX01000055">
    <property type="protein sequence ID" value="OLQ11729.1"/>
    <property type="molecule type" value="Genomic_DNA"/>
</dbReference>
<sequence length="2237" mass="245973">MERGMRREESFPSDEASAGRSGPLAIDRKDQLGAVALPEAAEGTDLRCSASKWREDECLPQLQVDDGRVKLDAALKGGFMRLRRLELHLGPVPQLVQLADGLEGLGGLEEGKMPTQRFTLPLPDDARATDAATGYADLRDPYVLMDVKGHLHLEPLSRRYLRCDSIEFPGRLQWMPPALESLEKEREDVDISRLPEVIGLRTIQGSVDHIVECKYAKSCTCTPVLYYVDIALDLKQLWLFWQGRLFYYFTINLAGMALPPTFTMLEAVHFLDRRSPEEDQLKKLLTPKMLVPAILVSILTQTHMLLLVAASALSRRRHPLLAGSKDAEVAESAVSALVQTNFLVSALDGIGQIEALELSDEELNSMKISVLVSCFSLGLGFASRDKADSAVLQLPGKVGWGPTMAGLVLARSLEVFSRILALNVLQASLRGFALLRFAGLGAVALAFLAACLAFPDASWADAAAAVIAHPGQILEPNSLLKWRLLGGRLRVEFELGEGGMYSFIIHFLLVAAAGGGQLLVRTSTVLPDMLLIAWLVPGLTCPSQSQVVSFVSWAALGLLSWLGHHVEQPRFAALASGGDEPVTAYSSLLAGFPSPDGQVPKAVLAAMQGKVAVDLTTDAAARGLTQQGLERILESTGDARFDGDLVERLSITRKEVVEGLATSHPTTLHLPLFYNVPGDSWERLGGSLDSERLRKVNLRALLAGLARCRKLKDPPTSEFRDLVMHGCMGVPGEAWAELGAAEWPELRKANFGWRLGPESWRFEVLLAALGRSQQLEEVDFSMCRKIPDAAWELLGDGGAEGAAGLLSALARCRQLQGAEAVQRQAKLMLAGELRMDYCFQIPAAAWQQLEGAQWPKLTKVSFRCFGTDSVCIEGAAGLLAFLGRCPELQVLILAKCNHIPAAAWQQLEGATWPKLTKANFDKCFGENSKGADGAVGLLTALARCAELKDLDMYGCSQIPAAAWQQLEGAHWPKLTTVDFRGCFGENSKGADGAVGLLTALARCAELKDLDMYGCSQIPAAAWQQLEGAHWPKLTTVDFRGCFGENSKGADGAVGLLTALARCAELKDREIEGLSDEHLEELRRLCRPQAIVDRKAGEGAIHTALRYIRASAEASVDVGVAESGEWQNRQNPVLGAPVKKKGKHVRPMGAAQGSVSPEEILARLRSSSSTAEVAWYCRSIALLFRQDHQPHTSRSTRAADEFISIGKTCLDRIVSMVRQDDTAEALARGEALECIRRAVARHPSREAYKFSCQAVAKICEGNDASAERRKQQAVDVGALDTVLSAMRLSEDEELQRWACYALRSICCGTGSAASSRRTSAASKSAFGVLLQIMSDHRCAEIQWHGICTIADHCAGADMEAPGRKQAAVGADVLKTTIRAMELHKENQILQRDGIKLLAEVCRGSDPNAGERRKQATDAKVIQTITRSMTAHLGTDALSLDGLRAAFNERFLHWLQPIVFERYERSDLQWLGCSALAHVCLGDDAAALKRKDMAVQESALDVVIRAMIFFPDKSQVQIHGSMALAILCEGKDSVRRQRAAALGAVRAVVDAGKRHLHCEEVQRRASWALGVLVDGVDSQASKRKDEAAGAGALKLIAASMRQHGEHKQVLSNYCRVLHCICEGDQDGGILGSLMGHVVCGLVGGRRREQALVAGAFEEVAMAMSRFEKNMPKHFALSFQHVSGCSNKVQLRDPDAAAAAHALEIARNTFANDEEVLKAIKVSLKVLKPEEPAPPPKKKQKTAKFDEEVQKAIEESLKDLQPEEPAMTAQHFPLTTPSASSSGHSPSPPPPPPPPFPPPESPPPPLIAIPPWPPLPSPLPPPKKPKTGHEEESPTKPEPLLVPVPPWKKLKTGHEEVMPKMGIKEVKPVLASPTKPKQQQPPKLLQVTSPNFQKECDGIYETDLDKKAHGQYIWKKCGAERWLYLTKAGRWTVGDKEEFGKNFECEMGYIRHSRTDAMLYPYEMQAGEWQYSPDGKGWHNDPSIVVEMPKFKTFADTNYKKKYSEAKVAKDKWEFAQIFLNFLDMIGKQEKISANEIKHFRDMIMSKTQTVKDMSKLAVYLWTLHTPLAGREVCSYINQTIRADHRDKVKEVLPLVRTINRQLVQEALVKAPKNHRTYRGSRMPRDSLKFFQAKRQYRANMFLATSDDKNKAKEFASGAKESEVPTLFYVHWDKYQGCIHVNYLEDLTAVKNEREYLFPPYSTFTVIREAEQQGGFHVIHISAEHDNKSHSENLPLSSWH</sequence>
<feature type="compositionally biased region" description="Basic and acidic residues" evidence="8">
    <location>
        <begin position="1"/>
        <end position="10"/>
    </location>
</feature>
<dbReference type="Pfam" id="PF01129">
    <property type="entry name" value="ART"/>
    <property type="match status" value="1"/>
</dbReference>
<evidence type="ECO:0000256" key="3">
    <source>
        <dbReference type="ARBA" id="ARBA00022679"/>
    </source>
</evidence>
<dbReference type="PROSITE" id="PS51996">
    <property type="entry name" value="TR_MART"/>
    <property type="match status" value="1"/>
</dbReference>
<dbReference type="InterPro" id="IPR016024">
    <property type="entry name" value="ARM-type_fold"/>
</dbReference>
<evidence type="ECO:0000256" key="2">
    <source>
        <dbReference type="ARBA" id="ARBA00022676"/>
    </source>
</evidence>
<evidence type="ECO:0000313" key="9">
    <source>
        <dbReference type="EMBL" id="OLQ11729.1"/>
    </source>
</evidence>
<evidence type="ECO:0000313" key="10">
    <source>
        <dbReference type="Proteomes" id="UP000186817"/>
    </source>
</evidence>
<dbReference type="InterPro" id="IPR000225">
    <property type="entry name" value="Armadillo"/>
</dbReference>
<dbReference type="SUPFAM" id="SSF48371">
    <property type="entry name" value="ARM repeat"/>
    <property type="match status" value="1"/>
</dbReference>
<dbReference type="GO" id="GO:0106274">
    <property type="term" value="F:NAD+-protein-arginine ADP-ribosyltransferase activity"/>
    <property type="evidence" value="ECO:0007669"/>
    <property type="project" value="UniProtKB-EC"/>
</dbReference>
<keyword evidence="10" id="KW-1185">Reference proteome</keyword>
<dbReference type="InterPro" id="IPR011989">
    <property type="entry name" value="ARM-like"/>
</dbReference>